<comment type="function">
    <text evidence="8">Ligates lysine onto the cytidine present at position 34 of the AUA codon-specific tRNA(Ile) that contains the anticodon CAU, in an ATP-dependent manner. Cytidine is converted to lysidine, thus changing the amino acid specificity of the tRNA from methionine to isoleucine.</text>
</comment>
<feature type="binding site" evidence="8">
    <location>
        <begin position="27"/>
        <end position="32"/>
    </location>
    <ligand>
        <name>ATP</name>
        <dbReference type="ChEBI" id="CHEBI:30616"/>
    </ligand>
</feature>
<comment type="similarity">
    <text evidence="8">Belongs to the tRNA(Ile)-lysidine synthase family.</text>
</comment>
<keyword evidence="3 8" id="KW-0436">Ligase</keyword>
<accession>A0A923ST88</accession>
<dbReference type="Proteomes" id="UP000602647">
    <property type="component" value="Unassembled WGS sequence"/>
</dbReference>
<dbReference type="HAMAP" id="MF_01161">
    <property type="entry name" value="tRNA_Ile_lys_synt"/>
    <property type="match status" value="1"/>
</dbReference>
<evidence type="ECO:0000256" key="4">
    <source>
        <dbReference type="ARBA" id="ARBA00022694"/>
    </source>
</evidence>
<dbReference type="InterPro" id="IPR015262">
    <property type="entry name" value="tRNA_Ile_lys_synt_subst-bd"/>
</dbReference>
<comment type="subcellular location">
    <subcellularLocation>
        <location evidence="1 8">Cytoplasm</location>
    </subcellularLocation>
</comment>
<evidence type="ECO:0000313" key="10">
    <source>
        <dbReference type="EMBL" id="MBC6681179.1"/>
    </source>
</evidence>
<dbReference type="SMART" id="SM00977">
    <property type="entry name" value="TilS_C"/>
    <property type="match status" value="1"/>
</dbReference>
<dbReference type="PANTHER" id="PTHR43033">
    <property type="entry name" value="TRNA(ILE)-LYSIDINE SYNTHASE-RELATED"/>
    <property type="match status" value="1"/>
</dbReference>
<dbReference type="NCBIfam" id="TIGR02433">
    <property type="entry name" value="lysidine_TilS_C"/>
    <property type="match status" value="1"/>
</dbReference>
<dbReference type="InterPro" id="IPR014729">
    <property type="entry name" value="Rossmann-like_a/b/a_fold"/>
</dbReference>
<reference evidence="10" key="1">
    <citation type="submission" date="2020-08" db="EMBL/GenBank/DDBJ databases">
        <title>Genome public.</title>
        <authorList>
            <person name="Liu C."/>
            <person name="Sun Q."/>
        </authorList>
    </citation>
    <scope>NUCLEOTIDE SEQUENCE</scope>
    <source>
        <strain evidence="10">BX12</strain>
    </source>
</reference>
<dbReference type="Gene3D" id="1.20.59.20">
    <property type="match status" value="1"/>
</dbReference>
<dbReference type="Pfam" id="PF11734">
    <property type="entry name" value="TilS_C"/>
    <property type="match status" value="1"/>
</dbReference>
<comment type="catalytic activity">
    <reaction evidence="7 8">
        <text>cytidine(34) in tRNA(Ile2) + L-lysine + ATP = lysidine(34) in tRNA(Ile2) + AMP + diphosphate + H(+)</text>
        <dbReference type="Rhea" id="RHEA:43744"/>
        <dbReference type="Rhea" id="RHEA-COMP:10625"/>
        <dbReference type="Rhea" id="RHEA-COMP:10670"/>
        <dbReference type="ChEBI" id="CHEBI:15378"/>
        <dbReference type="ChEBI" id="CHEBI:30616"/>
        <dbReference type="ChEBI" id="CHEBI:32551"/>
        <dbReference type="ChEBI" id="CHEBI:33019"/>
        <dbReference type="ChEBI" id="CHEBI:82748"/>
        <dbReference type="ChEBI" id="CHEBI:83665"/>
        <dbReference type="ChEBI" id="CHEBI:456215"/>
        <dbReference type="EC" id="6.3.4.19"/>
    </reaction>
</comment>
<comment type="caution">
    <text evidence="10">The sequence shown here is derived from an EMBL/GenBank/DDBJ whole genome shotgun (WGS) entry which is preliminary data.</text>
</comment>
<dbReference type="SUPFAM" id="SSF82829">
    <property type="entry name" value="MesJ substrate recognition domain-like"/>
    <property type="match status" value="1"/>
</dbReference>
<evidence type="ECO:0000256" key="5">
    <source>
        <dbReference type="ARBA" id="ARBA00022741"/>
    </source>
</evidence>
<evidence type="ECO:0000256" key="3">
    <source>
        <dbReference type="ARBA" id="ARBA00022598"/>
    </source>
</evidence>
<dbReference type="EMBL" id="JACRYT010000027">
    <property type="protein sequence ID" value="MBC6681179.1"/>
    <property type="molecule type" value="Genomic_DNA"/>
</dbReference>
<dbReference type="SUPFAM" id="SSF56037">
    <property type="entry name" value="PheT/TilS domain"/>
    <property type="match status" value="1"/>
</dbReference>
<comment type="domain">
    <text evidence="8">The N-terminal region contains the highly conserved SGGXDS motif, predicted to be a P-loop motif involved in ATP binding.</text>
</comment>
<dbReference type="AlphaFoldDB" id="A0A923ST88"/>
<feature type="domain" description="Lysidine-tRNA(Ile) synthetase C-terminal" evidence="9">
    <location>
        <begin position="379"/>
        <end position="449"/>
    </location>
</feature>
<evidence type="ECO:0000256" key="2">
    <source>
        <dbReference type="ARBA" id="ARBA00022490"/>
    </source>
</evidence>
<dbReference type="GO" id="GO:0005737">
    <property type="term" value="C:cytoplasm"/>
    <property type="evidence" value="ECO:0007669"/>
    <property type="project" value="UniProtKB-SubCell"/>
</dbReference>
<keyword evidence="2 8" id="KW-0963">Cytoplasm</keyword>
<dbReference type="InterPro" id="IPR012796">
    <property type="entry name" value="Lysidine-tRNA-synth_C"/>
</dbReference>
<dbReference type="Gene3D" id="3.40.50.620">
    <property type="entry name" value="HUPs"/>
    <property type="match status" value="1"/>
</dbReference>
<dbReference type="PANTHER" id="PTHR43033:SF1">
    <property type="entry name" value="TRNA(ILE)-LYSIDINE SYNTHASE-RELATED"/>
    <property type="match status" value="1"/>
</dbReference>
<evidence type="ECO:0000256" key="1">
    <source>
        <dbReference type="ARBA" id="ARBA00004496"/>
    </source>
</evidence>
<dbReference type="EC" id="6.3.4.19" evidence="8"/>
<dbReference type="GO" id="GO:0005524">
    <property type="term" value="F:ATP binding"/>
    <property type="evidence" value="ECO:0007669"/>
    <property type="project" value="UniProtKB-UniRule"/>
</dbReference>
<dbReference type="RefSeq" id="WP_187304275.1">
    <property type="nucleotide sequence ID" value="NZ_JACRYT010000027.1"/>
</dbReference>
<dbReference type="InterPro" id="IPR012795">
    <property type="entry name" value="tRNA_Ile_lys_synt_N"/>
</dbReference>
<evidence type="ECO:0000256" key="8">
    <source>
        <dbReference type="HAMAP-Rule" id="MF_01161"/>
    </source>
</evidence>
<keyword evidence="5 8" id="KW-0547">Nucleotide-binding</keyword>
<evidence type="ECO:0000313" key="11">
    <source>
        <dbReference type="Proteomes" id="UP000602647"/>
    </source>
</evidence>
<sequence>MVKNKVKNTILKYHMLEKGDHVIIGLSGGPDSVCLFFVLKQLSSELDITLHAVHVNHKFRPGAAEEDQAYVEELCKRQAIPCRTFVYDCNAMMKEQKMTGEEAGRAARYEAFSRYGEELAQKGIPREQIKIAVAQNADDQAETVLMRLMRGTGPDGLAGISHIRMEGGFLVVRPLLDVWRKEIAAFCEGYGLRPRIDHTNLQPIYTRNKIRLELIPYLEEYFNPNIMEAMVRLSSIAGQDKDFLWDCADKAYHASRTDGESLSLEKLREMHPAIRQRVIVKAFEAAGLTQDITAAHLFAAERLLDSEEGTKTLDFPKGYAMEIQYGQVRCLRKKQQPDRLPSVKLSVQLTKAPLEEYQPGTAVFDWDKICAVHGREAQVCLRRRQAGDYIRLRQGRKKLQDFFVDQKVPRELRDQVPLAAVGSEILWVISCSGRFLKKDRYNEKYKLDETTKKALLLEILCDM</sequence>
<dbReference type="CDD" id="cd01992">
    <property type="entry name" value="TilS_N"/>
    <property type="match status" value="1"/>
</dbReference>
<keyword evidence="6 8" id="KW-0067">ATP-binding</keyword>
<gene>
    <name evidence="8 10" type="primary">tilS</name>
    <name evidence="10" type="ORF">H9L42_15255</name>
</gene>
<evidence type="ECO:0000259" key="9">
    <source>
        <dbReference type="SMART" id="SM00977"/>
    </source>
</evidence>
<evidence type="ECO:0000256" key="7">
    <source>
        <dbReference type="ARBA" id="ARBA00048539"/>
    </source>
</evidence>
<keyword evidence="11" id="KW-1185">Reference proteome</keyword>
<protein>
    <recommendedName>
        <fullName evidence="8">tRNA(Ile)-lysidine synthase</fullName>
        <ecNumber evidence="8">6.3.4.19</ecNumber>
    </recommendedName>
    <alternativeName>
        <fullName evidence="8">tRNA(Ile)-2-lysyl-cytidine synthase</fullName>
    </alternativeName>
    <alternativeName>
        <fullName evidence="8">tRNA(Ile)-lysidine synthetase</fullName>
    </alternativeName>
</protein>
<keyword evidence="4 8" id="KW-0819">tRNA processing</keyword>
<dbReference type="GO" id="GO:0032267">
    <property type="term" value="F:tRNA(Ile)-lysidine synthase activity"/>
    <property type="evidence" value="ECO:0007669"/>
    <property type="project" value="UniProtKB-EC"/>
</dbReference>
<dbReference type="NCBIfam" id="TIGR02432">
    <property type="entry name" value="lysidine_TilS_N"/>
    <property type="match status" value="1"/>
</dbReference>
<organism evidence="10 11">
    <name type="scientific">Zhenpiania hominis</name>
    <dbReference type="NCBI Taxonomy" id="2763644"/>
    <lineage>
        <taxon>Bacteria</taxon>
        <taxon>Bacillati</taxon>
        <taxon>Bacillota</taxon>
        <taxon>Clostridia</taxon>
        <taxon>Peptostreptococcales</taxon>
        <taxon>Anaerovoracaceae</taxon>
        <taxon>Zhenpiania</taxon>
    </lineage>
</organism>
<dbReference type="GO" id="GO:0006400">
    <property type="term" value="P:tRNA modification"/>
    <property type="evidence" value="ECO:0007669"/>
    <property type="project" value="UniProtKB-UniRule"/>
</dbReference>
<dbReference type="InterPro" id="IPR012094">
    <property type="entry name" value="tRNA_Ile_lys_synt"/>
</dbReference>
<dbReference type="SUPFAM" id="SSF52402">
    <property type="entry name" value="Adenine nucleotide alpha hydrolases-like"/>
    <property type="match status" value="1"/>
</dbReference>
<name>A0A923ST88_9FIRM</name>
<dbReference type="InterPro" id="IPR011063">
    <property type="entry name" value="TilS/TtcA_N"/>
</dbReference>
<evidence type="ECO:0000256" key="6">
    <source>
        <dbReference type="ARBA" id="ARBA00022840"/>
    </source>
</evidence>
<dbReference type="Pfam" id="PF09179">
    <property type="entry name" value="TilS"/>
    <property type="match status" value="1"/>
</dbReference>
<dbReference type="Pfam" id="PF01171">
    <property type="entry name" value="ATP_bind_3"/>
    <property type="match status" value="1"/>
</dbReference>
<proteinExistence type="inferred from homology"/>